<sequence length="95" mass="10605">MSYDWTDWLIGIIGVVLITMLLTGLICLYCRCAYTLLTSDRPRNNSTVNATKDTTIPMYGNISRRHTGSSQNMSTMAPIEQSDEVLSENDIISVL</sequence>
<accession>A0A553P7D3</accession>
<name>A0A553P7D3_TIGCA</name>
<reference evidence="3 4" key="1">
    <citation type="journal article" date="2018" name="Nat. Ecol. Evol.">
        <title>Genomic signatures of mitonuclear coevolution across populations of Tigriopus californicus.</title>
        <authorList>
            <person name="Barreto F.S."/>
            <person name="Watson E.T."/>
            <person name="Lima T.G."/>
            <person name="Willett C.S."/>
            <person name="Edmands S."/>
            <person name="Li W."/>
            <person name="Burton R.S."/>
        </authorList>
    </citation>
    <scope>NUCLEOTIDE SEQUENCE [LARGE SCALE GENOMIC DNA]</scope>
    <source>
        <strain evidence="3 4">San Diego</strain>
    </source>
</reference>
<evidence type="ECO:0000313" key="3">
    <source>
        <dbReference type="EMBL" id="TRY73598.1"/>
    </source>
</evidence>
<keyword evidence="2" id="KW-0472">Membrane</keyword>
<protein>
    <submittedName>
        <fullName evidence="3">Uncharacterized protein</fullName>
    </submittedName>
</protein>
<evidence type="ECO:0000256" key="2">
    <source>
        <dbReference type="SAM" id="Phobius"/>
    </source>
</evidence>
<feature type="transmembrane region" description="Helical" evidence="2">
    <location>
        <begin position="12"/>
        <end position="34"/>
    </location>
</feature>
<dbReference type="AlphaFoldDB" id="A0A553P7D3"/>
<feature type="region of interest" description="Disordered" evidence="1">
    <location>
        <begin position="60"/>
        <end position="95"/>
    </location>
</feature>
<dbReference type="Proteomes" id="UP000318571">
    <property type="component" value="Chromosome 3"/>
</dbReference>
<keyword evidence="2" id="KW-0812">Transmembrane</keyword>
<organism evidence="3 4">
    <name type="scientific">Tigriopus californicus</name>
    <name type="common">Marine copepod</name>
    <dbReference type="NCBI Taxonomy" id="6832"/>
    <lineage>
        <taxon>Eukaryota</taxon>
        <taxon>Metazoa</taxon>
        <taxon>Ecdysozoa</taxon>
        <taxon>Arthropoda</taxon>
        <taxon>Crustacea</taxon>
        <taxon>Multicrustacea</taxon>
        <taxon>Hexanauplia</taxon>
        <taxon>Copepoda</taxon>
        <taxon>Harpacticoida</taxon>
        <taxon>Harpacticidae</taxon>
        <taxon>Tigriopus</taxon>
    </lineage>
</organism>
<evidence type="ECO:0000256" key="1">
    <source>
        <dbReference type="SAM" id="MobiDB-lite"/>
    </source>
</evidence>
<comment type="caution">
    <text evidence="3">The sequence shown here is derived from an EMBL/GenBank/DDBJ whole genome shotgun (WGS) entry which is preliminary data.</text>
</comment>
<gene>
    <name evidence="3" type="ORF">TCAL_07898</name>
</gene>
<keyword evidence="2" id="KW-1133">Transmembrane helix</keyword>
<keyword evidence="4" id="KW-1185">Reference proteome</keyword>
<dbReference type="EMBL" id="VCGU01000007">
    <property type="protein sequence ID" value="TRY73598.1"/>
    <property type="molecule type" value="Genomic_DNA"/>
</dbReference>
<proteinExistence type="predicted"/>
<evidence type="ECO:0000313" key="4">
    <source>
        <dbReference type="Proteomes" id="UP000318571"/>
    </source>
</evidence>